<dbReference type="Proteomes" id="UP001171751">
    <property type="component" value="Unassembled WGS sequence"/>
</dbReference>
<accession>A0AA43RNK5</accession>
<dbReference type="InterPro" id="IPR015655">
    <property type="entry name" value="PP2C"/>
</dbReference>
<proteinExistence type="predicted"/>
<dbReference type="SMART" id="SM00331">
    <property type="entry name" value="PP2C_SIG"/>
    <property type="match status" value="1"/>
</dbReference>
<dbReference type="NCBIfam" id="NF033484">
    <property type="entry name" value="Stp1_PP2C_phos"/>
    <property type="match status" value="1"/>
</dbReference>
<dbReference type="Gene3D" id="3.60.40.10">
    <property type="entry name" value="PPM-type phosphatase domain"/>
    <property type="match status" value="1"/>
</dbReference>
<comment type="caution">
    <text evidence="2">The sequence shown here is derived from an EMBL/GenBank/DDBJ whole genome shotgun (WGS) entry which is preliminary data.</text>
</comment>
<dbReference type="SUPFAM" id="SSF81606">
    <property type="entry name" value="PP2C-like"/>
    <property type="match status" value="1"/>
</dbReference>
<sequence length="249" mass="27576">MEISIETSIGNVRKENQDYSDFFVNSDGHYLLVLCDGMGGHQGGDIASEMAVNQLGNTWKNDSLATAPEAAQWLETHLQIENERIYNASVDFDDLEGMGTTIVAAIFIDGQCVIASVGDSRAYLFQDGILKQVTEDDTFVNELVKKGEISKSEALTHPKRNILVQSLGVDESLDIHISKHAFFFKDLLILASDGLYEGVSVEDMLEVLQDDYLTLEDKTKKLTTLALRNYGKDNTTVCIAKLKESEVID</sequence>
<dbReference type="Pfam" id="PF13672">
    <property type="entry name" value="PP2C_2"/>
    <property type="match status" value="1"/>
</dbReference>
<organism evidence="2 3">
    <name type="scientific">Atopococcus tabaci</name>
    <dbReference type="NCBI Taxonomy" id="269774"/>
    <lineage>
        <taxon>Bacteria</taxon>
        <taxon>Bacillati</taxon>
        <taxon>Bacillota</taxon>
        <taxon>Bacilli</taxon>
        <taxon>Lactobacillales</taxon>
        <taxon>Carnobacteriaceae</taxon>
        <taxon>Atopococcus</taxon>
    </lineage>
</organism>
<name>A0AA43RNK5_9LACT</name>
<dbReference type="InterPro" id="IPR036457">
    <property type="entry name" value="PPM-type-like_dom_sf"/>
</dbReference>
<dbReference type="InterPro" id="IPR001932">
    <property type="entry name" value="PPM-type_phosphatase-like_dom"/>
</dbReference>
<dbReference type="SMART" id="SM00332">
    <property type="entry name" value="PP2Cc"/>
    <property type="match status" value="1"/>
</dbReference>
<feature type="domain" description="PPM-type phosphatase" evidence="1">
    <location>
        <begin position="2"/>
        <end position="242"/>
    </location>
</feature>
<evidence type="ECO:0000313" key="3">
    <source>
        <dbReference type="Proteomes" id="UP001171751"/>
    </source>
</evidence>
<dbReference type="GO" id="GO:0004722">
    <property type="term" value="F:protein serine/threonine phosphatase activity"/>
    <property type="evidence" value="ECO:0007669"/>
    <property type="project" value="InterPro"/>
</dbReference>
<keyword evidence="3" id="KW-1185">Reference proteome</keyword>
<reference evidence="2" key="1">
    <citation type="submission" date="2023-07" db="EMBL/GenBank/DDBJ databases">
        <title>Between Cages and Wild: Unraveling the Impact of Captivity on Animal Microbiomes and Antimicrobial Resistance.</title>
        <authorList>
            <person name="Schmartz G.P."/>
            <person name="Rehner J."/>
            <person name="Schuff M.J."/>
            <person name="Becker S.L."/>
            <person name="Kravczyk M."/>
            <person name="Gurevich A."/>
            <person name="Francke R."/>
            <person name="Mueller R."/>
            <person name="Keller V."/>
            <person name="Keller A."/>
        </authorList>
    </citation>
    <scope>NUCLEOTIDE SEQUENCE</scope>
    <source>
        <strain evidence="2">S39M_St_73</strain>
    </source>
</reference>
<protein>
    <submittedName>
        <fullName evidence="2">Stp1/IreP family PP2C-type Ser/Thr phosphatase</fullName>
    </submittedName>
</protein>
<dbReference type="AlphaFoldDB" id="A0AA43RNK5"/>
<dbReference type="PANTHER" id="PTHR47992">
    <property type="entry name" value="PROTEIN PHOSPHATASE"/>
    <property type="match status" value="1"/>
</dbReference>
<dbReference type="EMBL" id="JAUNQW010000002">
    <property type="protein sequence ID" value="MDO5456895.1"/>
    <property type="molecule type" value="Genomic_DNA"/>
</dbReference>
<dbReference type="CDD" id="cd00143">
    <property type="entry name" value="PP2Cc"/>
    <property type="match status" value="1"/>
</dbReference>
<gene>
    <name evidence="2" type="ORF">Q4F26_00985</name>
</gene>
<dbReference type="PROSITE" id="PS51746">
    <property type="entry name" value="PPM_2"/>
    <property type="match status" value="1"/>
</dbReference>
<evidence type="ECO:0000259" key="1">
    <source>
        <dbReference type="PROSITE" id="PS51746"/>
    </source>
</evidence>
<evidence type="ECO:0000313" key="2">
    <source>
        <dbReference type="EMBL" id="MDO5456895.1"/>
    </source>
</evidence>